<dbReference type="GO" id="GO:0005886">
    <property type="term" value="C:plasma membrane"/>
    <property type="evidence" value="ECO:0007669"/>
    <property type="project" value="UniProtKB-SubCell"/>
</dbReference>
<evidence type="ECO:0000256" key="8">
    <source>
        <dbReference type="ARBA" id="ARBA00022837"/>
    </source>
</evidence>
<proteinExistence type="predicted"/>
<evidence type="ECO:0000256" key="10">
    <source>
        <dbReference type="ARBA" id="ARBA00023136"/>
    </source>
</evidence>
<keyword evidence="9" id="KW-1133">Transmembrane helix</keyword>
<dbReference type="InterPro" id="IPR040853">
    <property type="entry name" value="RapA2_cadherin-like"/>
</dbReference>
<name>A0A518J0D1_9BACT</name>
<evidence type="ECO:0000256" key="5">
    <source>
        <dbReference type="ARBA" id="ARBA00022692"/>
    </source>
</evidence>
<dbReference type="CDD" id="cd11304">
    <property type="entry name" value="Cadherin_repeat"/>
    <property type="match status" value="3"/>
</dbReference>
<dbReference type="SUPFAM" id="SSF49299">
    <property type="entry name" value="PKD domain"/>
    <property type="match status" value="2"/>
</dbReference>
<keyword evidence="11" id="KW-0998">Cell outer membrane</keyword>
<dbReference type="Gene3D" id="2.60.120.200">
    <property type="match status" value="1"/>
</dbReference>
<evidence type="ECO:0000313" key="14">
    <source>
        <dbReference type="Proteomes" id="UP000316770"/>
    </source>
</evidence>
<dbReference type="PANTHER" id="PTHR24026">
    <property type="entry name" value="FAT ATYPICAL CADHERIN-RELATED"/>
    <property type="match status" value="1"/>
</dbReference>
<evidence type="ECO:0000256" key="4">
    <source>
        <dbReference type="ARBA" id="ARBA00022525"/>
    </source>
</evidence>
<evidence type="ECO:0000256" key="1">
    <source>
        <dbReference type="ARBA" id="ARBA00004196"/>
    </source>
</evidence>
<reference evidence="13 14" key="1">
    <citation type="submission" date="2019-02" db="EMBL/GenBank/DDBJ databases">
        <title>Deep-cultivation of Planctomycetes and their phenomic and genomic characterization uncovers novel biology.</title>
        <authorList>
            <person name="Wiegand S."/>
            <person name="Jogler M."/>
            <person name="Boedeker C."/>
            <person name="Pinto D."/>
            <person name="Vollmers J."/>
            <person name="Rivas-Marin E."/>
            <person name="Kohn T."/>
            <person name="Peeters S.H."/>
            <person name="Heuer A."/>
            <person name="Rast P."/>
            <person name="Oberbeckmann S."/>
            <person name="Bunk B."/>
            <person name="Jeske O."/>
            <person name="Meyerdierks A."/>
            <person name="Storesund J.E."/>
            <person name="Kallscheuer N."/>
            <person name="Luecker S."/>
            <person name="Lage O.M."/>
            <person name="Pohl T."/>
            <person name="Merkel B.J."/>
            <person name="Hornburger P."/>
            <person name="Mueller R.-W."/>
            <person name="Bruemmer F."/>
            <person name="Labrenz M."/>
            <person name="Spormann A.M."/>
            <person name="Op den Camp H."/>
            <person name="Overmann J."/>
            <person name="Amann R."/>
            <person name="Jetten M.S.M."/>
            <person name="Mascher T."/>
            <person name="Medema M.H."/>
            <person name="Devos D.P."/>
            <person name="Kaster A.-K."/>
            <person name="Ovreas L."/>
            <person name="Rohde M."/>
            <person name="Galperin M.Y."/>
            <person name="Jogler C."/>
        </authorList>
    </citation>
    <scope>NUCLEOTIDE SEQUENCE [LARGE SCALE GENOMIC DNA]</scope>
    <source>
        <strain evidence="13 14">Mal33</strain>
    </source>
</reference>
<feature type="domain" description="Cadherin" evidence="12">
    <location>
        <begin position="1288"/>
        <end position="1390"/>
    </location>
</feature>
<protein>
    <submittedName>
        <fullName evidence="13">Putative outer membrane protein PmpB</fullName>
    </submittedName>
</protein>
<evidence type="ECO:0000313" key="13">
    <source>
        <dbReference type="EMBL" id="QDV58807.1"/>
    </source>
</evidence>
<dbReference type="InterPro" id="IPR011050">
    <property type="entry name" value="Pectin_lyase_fold/virulence"/>
</dbReference>
<dbReference type="Pfam" id="PF10102">
    <property type="entry name" value="DUF2341"/>
    <property type="match status" value="1"/>
</dbReference>
<evidence type="ECO:0000256" key="9">
    <source>
        <dbReference type="ARBA" id="ARBA00022989"/>
    </source>
</evidence>
<dbReference type="Pfam" id="PF17803">
    <property type="entry name" value="Cadherin_4"/>
    <property type="match status" value="1"/>
</dbReference>
<dbReference type="Gene3D" id="2.60.40.2810">
    <property type="match status" value="1"/>
</dbReference>
<dbReference type="SUPFAM" id="SSF49899">
    <property type="entry name" value="Concanavalin A-like lectins/glucanases"/>
    <property type="match status" value="1"/>
</dbReference>
<dbReference type="InterPro" id="IPR013783">
    <property type="entry name" value="Ig-like_fold"/>
</dbReference>
<dbReference type="Pfam" id="PF02415">
    <property type="entry name" value="Chlam_PMP"/>
    <property type="match status" value="1"/>
</dbReference>
<dbReference type="InterPro" id="IPR015919">
    <property type="entry name" value="Cadherin-like_sf"/>
</dbReference>
<dbReference type="EMBL" id="CP036318">
    <property type="protein sequence ID" value="QDV58807.1"/>
    <property type="molecule type" value="Genomic_DNA"/>
</dbReference>
<dbReference type="RefSeq" id="WP_145289534.1">
    <property type="nucleotide sequence ID" value="NZ_CP036318.1"/>
</dbReference>
<dbReference type="InterPro" id="IPR022409">
    <property type="entry name" value="PKD/Chitinase_dom"/>
</dbReference>
<dbReference type="PANTHER" id="PTHR24026:SF126">
    <property type="entry name" value="PROTOCADHERIN FAT 4"/>
    <property type="match status" value="1"/>
</dbReference>
<dbReference type="Gene3D" id="2.60.40.10">
    <property type="entry name" value="Immunoglobulins"/>
    <property type="match status" value="2"/>
</dbReference>
<dbReference type="PRINTS" id="PR00205">
    <property type="entry name" value="CADHERIN"/>
</dbReference>
<dbReference type="InterPro" id="IPR020894">
    <property type="entry name" value="Cadherin_CS"/>
</dbReference>
<dbReference type="Gene3D" id="2.60.40.60">
    <property type="entry name" value="Cadherins"/>
    <property type="match status" value="3"/>
</dbReference>
<evidence type="ECO:0000256" key="11">
    <source>
        <dbReference type="ARBA" id="ARBA00023237"/>
    </source>
</evidence>
<keyword evidence="6" id="KW-0732">Signal</keyword>
<dbReference type="PROSITE" id="PS00232">
    <property type="entry name" value="CADHERIN_1"/>
    <property type="match status" value="1"/>
</dbReference>
<accession>A0A518J0D1</accession>
<sequence>MKFGFDTVLDRAWLLLDEGATRLRGALANPVRVDRQRPSLDVLEDRLLFSATPMAAIADLAEIDDSGLQTSQVAHQFETAATGESEGSTTSDSAESTTAKQLVFIDSAVADLDALTSDLAGDDSRFAVFVLDAERDGIDQISEILADHRDVAGIHIVSHGEDGQIKLGQTWLGIDAMDVYAGQIAQWSGSLAEGADLLIYGCDLAATSDGRAMIDAIAALCNCDVAASDDDTGNAAYGADWQLEYTTGQVQTDVAFSESLQANWLGKLAVITVDTTADVIDGGDGLTSLREAIIATNAGAGGDTIQLSAGTYQLTISGDDNDSNQGDLDIKQSVTIVGAGAGATIIDGGGIDRVFHTRGNTTVATISDVTIQGGANDSNGGGIFVDQESTLNLIDSIVQGNDGGADRGGGVHVHGTFNANRVLFTNNTAQDGGAIYYHGAEGGSLVNVTISGNVATADGGGLWTDTAIEIVNATITANDAHDGGGLFVAAEQITLSNTIVAGNTTFTGEKDVAGDFISDGSNLIQVVGSATGLGGDITGVDPQLAVLANYGGSTPTHIPQASSAAINAGTTTGAPTVDQRGVARDGAPDIGAVERVAAELTATTETRVNTTTGDTQQTSGQARGNVNSIAIADNGNYVVVWSSDNQDGSGWGVYGRLYAADGTPRTDEFLLNTETSDDQVDVSVASDAAGNFVATWTSSEQDGSGEGIYAQRFDTAGNKIGTEILVNTSTLRSQRAPIVSVDRATGDFVIVWNDVGVLSQDVVAQKFDASGTKQGPTEIVVARMTLIGTPKANVAMLDGGGYAVAWEEFGNIRVQKYGASGTTYGALLTPENSLPISAGMPDLAVHSDGSMVVVWSESDTTIKMLRYDSAGNTIGGTTTVNSTSIGTQQAPVVDIADDGSFIVAWEGQGSGDSSGVFAQKYNADGTANGGEFRINQTTAGTQSQVSIAAIDDKNYVAVWTGAGPGDTEGVFVRQFNDQTNTAPTAVAGGPYTIDEGDSLTLDGSGSIDADLDTLQYAWDLNNDGTFGETAALQMATPTLSWSDLQSLGIANDGVYTIALRVSDGRGGVSTSTTTVTVANIAPTITSPTAVSVDENTTPVQTVTATDPVDAVVYSISGGSDGSRFTIDANTGVLAFVSAPDAEAPTDAGGNNQYDVEVTASDSSGGSHVATIRVTVNDLNDTAPTIASPPLIGVSELATAGTTVTNLSATDPDSGTTLQNWTITDGNADGIFAIDANTGRITIANTTNLDFESTTGYSLSVTVSDGVNTSAVQAVSIAIEDANDNVPVIAAGQQFSVTAAAPNNTLLGTLTASDLDASSTVLQNWTIVDGNIGNAFSLDATTGELRVQDQTALDATATPVYTLRVTVSDGVNASTIETVRIDVTPTMAPIAGDDSYTLSEGGTLDVDVVTDWHNASWHQRQQLTFNNTASGSNLTDFAVLVKLHASAADAISIDYSTTQDQGQDLLFYDSDGTLLSHEIQSWDESGYSYVWVRVPQIDAGSGSDSIWMYYDNPDAPAIDRSGDTWTAADLAVLHLDGSLQDSSIHANHGSGTASASPAGIVDSAASFNGTNSTVSLGSASSLDDIFEGGATISVWSNAEDWGGGNYGRIVDKASSHFGGGSSNGDGWALEVGNQGTPGGFLLFNQGFTGGEAEWRTDVGSIQLNTWHHVALVYDSNSAAVGPQIYIDGVLQSLNETRTASGTARSDAAIDMTVGNYAQNTSRAFDGLIDELRISDQSRTADQINAERLQGLGLFVNAGPVETGPGGLLANDRDPEGQVLQISLLDGPANAASFNLADDGSFSYVHDGSETTADSFTYTLTDASGVSTVGTVRLTITPVNDAPTAYAGGTYTIQEGSSLLLDGSPSADIDNPIVSFAWDLDGDGIYGEVGEAVGSQANVDWDTLRSHGISNNGSYTIGLQVTDAAGLTATAHATLIVNNAIPVAVNDAGIAFTTDEGTAFVTGNVLSNDSDPNALDAVTIVSFDASGLLGSLTHRGDGSFEYDPNGQLESLGQGEQYVGTFTYTIDDGDGGLASAVVTIIVHGSNDAPSLNMTTSQIGYVENQGPTQLIQNITLADVDGTTLQSARIWFSSGYAAGEDKLQFSDTATIHGSWDEATSTLTLTGTDTRENYQTAIESIHYQNLSESPSTAPRVLAVQVDDGNAQSQIVARNIAVTSVNDAPVGQNDTFEVIAGESLTGQGVLLNDLDVDGDSLTATLIDGPSNGTLTLLPDGTFSYQPDLEFAGVDRFTYVAVDGSEVSEPTEVLLIIAAANLSGGNVAVGEAGTSAIDSSSSALSESDPVSESINIVESARAAGNSSSQTDDAPPPQQNEAAAIDILVEPSESDDDDGAVLGLGILVGDDEQFTWTPQVQRQTITLHRDVEKAAANDSQANRNDDSHNTAVYELIAHPGTAWQEMDAFRSQIDGQLYGNAITVTTVGITGSSFALGYITWVMRSGFILTGLLANMPIWRSFDPLVVISGMSHEGNAETIQEIITREKQILDETAVG</sequence>
<evidence type="ECO:0000256" key="6">
    <source>
        <dbReference type="ARBA" id="ARBA00022729"/>
    </source>
</evidence>
<dbReference type="NCBIfam" id="TIGR01965">
    <property type="entry name" value="VCBS_repeat"/>
    <property type="match status" value="1"/>
</dbReference>
<keyword evidence="10" id="KW-0472">Membrane</keyword>
<dbReference type="GO" id="GO:0005576">
    <property type="term" value="C:extracellular region"/>
    <property type="evidence" value="ECO:0007669"/>
    <property type="project" value="UniProtKB-SubCell"/>
</dbReference>
<dbReference type="InterPro" id="IPR002126">
    <property type="entry name" value="Cadherin-like_dom"/>
</dbReference>
<dbReference type="PROSITE" id="PS50268">
    <property type="entry name" value="CADHERIN_2"/>
    <property type="match status" value="3"/>
</dbReference>
<evidence type="ECO:0000256" key="2">
    <source>
        <dbReference type="ARBA" id="ARBA00004442"/>
    </source>
</evidence>
<keyword evidence="5" id="KW-0812">Transmembrane</keyword>
<dbReference type="SMART" id="SM00112">
    <property type="entry name" value="CA"/>
    <property type="match status" value="3"/>
</dbReference>
<dbReference type="Pfam" id="PF18911">
    <property type="entry name" value="PKD_4"/>
    <property type="match status" value="2"/>
</dbReference>
<dbReference type="InterPro" id="IPR035986">
    <property type="entry name" value="PKD_dom_sf"/>
</dbReference>
<dbReference type="InterPro" id="IPR013320">
    <property type="entry name" value="ConA-like_dom_sf"/>
</dbReference>
<dbReference type="Pfam" id="PF00028">
    <property type="entry name" value="Cadherin"/>
    <property type="match status" value="3"/>
</dbReference>
<dbReference type="SMART" id="SM00710">
    <property type="entry name" value="PbH1"/>
    <property type="match status" value="7"/>
</dbReference>
<gene>
    <name evidence="13" type="primary">pmpB</name>
    <name evidence="13" type="ORF">Mal33_48320</name>
</gene>
<keyword evidence="4" id="KW-0964">Secreted</keyword>
<dbReference type="Pfam" id="PF14252">
    <property type="entry name" value="DUF4347"/>
    <property type="match status" value="1"/>
</dbReference>
<dbReference type="NCBIfam" id="NF041518">
    <property type="entry name" value="choice_anch_Q"/>
    <property type="match status" value="1"/>
</dbReference>
<dbReference type="InterPro" id="IPR059226">
    <property type="entry name" value="Choice_anch_Q_dom"/>
</dbReference>
<dbReference type="GO" id="GO:0005509">
    <property type="term" value="F:calcium ion binding"/>
    <property type="evidence" value="ECO:0007669"/>
    <property type="project" value="InterPro"/>
</dbReference>
<feature type="domain" description="Cadherin" evidence="12">
    <location>
        <begin position="1084"/>
        <end position="1185"/>
    </location>
</feature>
<dbReference type="SMART" id="SM00089">
    <property type="entry name" value="PKD"/>
    <property type="match status" value="2"/>
</dbReference>
<dbReference type="InterPro" id="IPR025592">
    <property type="entry name" value="DUF4347"/>
</dbReference>
<dbReference type="InterPro" id="IPR018765">
    <property type="entry name" value="DUF2341"/>
</dbReference>
<keyword evidence="7" id="KW-0677">Repeat</keyword>
<feature type="domain" description="Cadherin" evidence="12">
    <location>
        <begin position="1185"/>
        <end position="1288"/>
    </location>
</feature>
<dbReference type="InterPro" id="IPR006626">
    <property type="entry name" value="PbH1"/>
</dbReference>
<dbReference type="SUPFAM" id="SSF51126">
    <property type="entry name" value="Pectin lyase-like"/>
    <property type="match status" value="1"/>
</dbReference>
<organism evidence="13 14">
    <name type="scientific">Rosistilla oblonga</name>
    <dbReference type="NCBI Taxonomy" id="2527990"/>
    <lineage>
        <taxon>Bacteria</taxon>
        <taxon>Pseudomonadati</taxon>
        <taxon>Planctomycetota</taxon>
        <taxon>Planctomycetia</taxon>
        <taxon>Pirellulales</taxon>
        <taxon>Pirellulaceae</taxon>
        <taxon>Rosistilla</taxon>
    </lineage>
</organism>
<dbReference type="GO" id="GO:0009279">
    <property type="term" value="C:cell outer membrane"/>
    <property type="evidence" value="ECO:0007669"/>
    <property type="project" value="UniProtKB-SubCell"/>
</dbReference>
<evidence type="ECO:0000259" key="12">
    <source>
        <dbReference type="PROSITE" id="PS50268"/>
    </source>
</evidence>
<dbReference type="InterPro" id="IPR000601">
    <property type="entry name" value="PKD_dom"/>
</dbReference>
<comment type="subcellular location">
    <subcellularLocation>
        <location evidence="1">Cell envelope</location>
    </subcellularLocation>
    <subcellularLocation>
        <location evidence="2">Cell outer membrane</location>
    </subcellularLocation>
    <subcellularLocation>
        <location evidence="3">Secreted</location>
    </subcellularLocation>
</comment>
<evidence type="ECO:0000256" key="3">
    <source>
        <dbReference type="ARBA" id="ARBA00004613"/>
    </source>
</evidence>
<dbReference type="Pfam" id="PF17963">
    <property type="entry name" value="Big_9"/>
    <property type="match status" value="2"/>
</dbReference>
<dbReference type="InterPro" id="IPR010221">
    <property type="entry name" value="VCBS_dom"/>
</dbReference>
<keyword evidence="8" id="KW-0106">Calcium</keyword>
<dbReference type="NCBIfam" id="NF012211">
    <property type="entry name" value="tand_rpt_95"/>
    <property type="match status" value="3"/>
</dbReference>
<dbReference type="InterPro" id="IPR003368">
    <property type="entry name" value="POMP_repeat"/>
</dbReference>
<dbReference type="Pfam" id="PF13385">
    <property type="entry name" value="Laminin_G_3"/>
    <property type="match status" value="1"/>
</dbReference>
<keyword evidence="14" id="KW-1185">Reference proteome</keyword>
<dbReference type="GO" id="GO:0007156">
    <property type="term" value="P:homophilic cell adhesion via plasma membrane adhesion molecules"/>
    <property type="evidence" value="ECO:0007669"/>
    <property type="project" value="InterPro"/>
</dbReference>
<evidence type="ECO:0000256" key="7">
    <source>
        <dbReference type="ARBA" id="ARBA00022737"/>
    </source>
</evidence>
<dbReference type="Proteomes" id="UP000316770">
    <property type="component" value="Chromosome"/>
</dbReference>
<dbReference type="SUPFAM" id="SSF49313">
    <property type="entry name" value="Cadherin-like"/>
    <property type="match status" value="3"/>
</dbReference>